<evidence type="ECO:0000256" key="5">
    <source>
        <dbReference type="SAM" id="Coils"/>
    </source>
</evidence>
<evidence type="ECO:0000256" key="2">
    <source>
        <dbReference type="ARBA" id="ARBA00022692"/>
    </source>
</evidence>
<gene>
    <name evidence="7" type="ORF">GFB49_03280</name>
</gene>
<keyword evidence="5" id="KW-0175">Coiled coil</keyword>
<name>A0A843YCS4_9RHOB</name>
<dbReference type="SUPFAM" id="SSF111369">
    <property type="entry name" value="HlyD-like secretion proteins"/>
    <property type="match status" value="1"/>
</dbReference>
<dbReference type="GO" id="GO:0016020">
    <property type="term" value="C:membrane"/>
    <property type="evidence" value="ECO:0007669"/>
    <property type="project" value="UniProtKB-SubCell"/>
</dbReference>
<keyword evidence="2 6" id="KW-0812">Transmembrane</keyword>
<dbReference type="AlphaFoldDB" id="A0A843YCS4"/>
<evidence type="ECO:0000313" key="8">
    <source>
        <dbReference type="Proteomes" id="UP000444174"/>
    </source>
</evidence>
<feature type="coiled-coil region" evidence="5">
    <location>
        <begin position="132"/>
        <end position="190"/>
    </location>
</feature>
<keyword evidence="4 6" id="KW-0472">Membrane</keyword>
<evidence type="ECO:0000256" key="4">
    <source>
        <dbReference type="ARBA" id="ARBA00023136"/>
    </source>
</evidence>
<evidence type="ECO:0000256" key="6">
    <source>
        <dbReference type="SAM" id="Phobius"/>
    </source>
</evidence>
<dbReference type="InterPro" id="IPR050739">
    <property type="entry name" value="MFP"/>
</dbReference>
<dbReference type="PANTHER" id="PTHR30386:SF26">
    <property type="entry name" value="TRANSPORT PROTEIN COMB"/>
    <property type="match status" value="1"/>
</dbReference>
<accession>A0A843YCS4</accession>
<dbReference type="PANTHER" id="PTHR30386">
    <property type="entry name" value="MEMBRANE FUSION SUBUNIT OF EMRAB-TOLC MULTIDRUG EFFLUX PUMP"/>
    <property type="match status" value="1"/>
</dbReference>
<dbReference type="EMBL" id="WIBF01000001">
    <property type="protein sequence ID" value="MQQ07465.1"/>
    <property type="molecule type" value="Genomic_DNA"/>
</dbReference>
<dbReference type="Gene3D" id="2.40.50.100">
    <property type="match status" value="1"/>
</dbReference>
<evidence type="ECO:0000256" key="1">
    <source>
        <dbReference type="ARBA" id="ARBA00004167"/>
    </source>
</evidence>
<sequence>MFELLFTSFPAVIRYFQLRRRGEAMTVWNMKTAVFLWAIMAVAVFTLVFYFHPKTYAGVVPYRTVSVVAQTTGPVTEVAVTNGQRVEAGDLLFRIEDSAQRAALAEAQAQLAVIDAEEGKAEDSKKVAEAGVTEIEARIVSLQDDLNDAEALVERGVGTTNTVVEARAVLESAQADLDAARSQLDLALVELEQSIPAQRQAVEAAIEQAETALGFTEVRSFVGGTVTQLALSEGSPATTLVVRPSMIIIPDRPKDVPIRVLAGFSQVANSTIYEGMPAEVACDANANLGFRNAIFPAHIVLVQPAVATGQVVPSGDIRELNNATYRGSVQAFVELVHPEHEAMLLDGTGCIVQAYTNNMDGVFGHIIAATGVVKAAGLRMKVLGSIFNGIGLAGGGGH</sequence>
<dbReference type="Gene3D" id="1.10.287.470">
    <property type="entry name" value="Helix hairpin bin"/>
    <property type="match status" value="1"/>
</dbReference>
<dbReference type="Proteomes" id="UP000444174">
    <property type="component" value="Unassembled WGS sequence"/>
</dbReference>
<evidence type="ECO:0000313" key="7">
    <source>
        <dbReference type="EMBL" id="MQQ07465.1"/>
    </source>
</evidence>
<comment type="subcellular location">
    <subcellularLocation>
        <location evidence="1">Membrane</location>
        <topology evidence="1">Single-pass membrane protein</topology>
    </subcellularLocation>
</comment>
<proteinExistence type="predicted"/>
<protein>
    <submittedName>
        <fullName evidence="7">Biotin/lipoyl-binding protein</fullName>
    </submittedName>
</protein>
<keyword evidence="3 6" id="KW-1133">Transmembrane helix</keyword>
<organism evidence="7 8">
    <name type="scientific">Tritonibacter litoralis</name>
    <dbReference type="NCBI Taxonomy" id="2662264"/>
    <lineage>
        <taxon>Bacteria</taxon>
        <taxon>Pseudomonadati</taxon>
        <taxon>Pseudomonadota</taxon>
        <taxon>Alphaproteobacteria</taxon>
        <taxon>Rhodobacterales</taxon>
        <taxon>Paracoccaceae</taxon>
        <taxon>Tritonibacter</taxon>
    </lineage>
</organism>
<keyword evidence="8" id="KW-1185">Reference proteome</keyword>
<evidence type="ECO:0000256" key="3">
    <source>
        <dbReference type="ARBA" id="ARBA00022989"/>
    </source>
</evidence>
<comment type="caution">
    <text evidence="7">The sequence shown here is derived from an EMBL/GenBank/DDBJ whole genome shotgun (WGS) entry which is preliminary data.</text>
</comment>
<dbReference type="RefSeq" id="WP_153214343.1">
    <property type="nucleotide sequence ID" value="NZ_WIBF01000001.1"/>
</dbReference>
<reference evidence="7 8" key="1">
    <citation type="submission" date="2019-10" db="EMBL/GenBank/DDBJ databases">
        <title>Epibacterium sp. nov., isolated from seawater.</title>
        <authorList>
            <person name="Zhang X."/>
            <person name="Li N."/>
        </authorList>
    </citation>
    <scope>NUCLEOTIDE SEQUENCE [LARGE SCALE GENOMIC DNA]</scope>
    <source>
        <strain evidence="7 8">SM1979</strain>
    </source>
</reference>
<feature type="transmembrane region" description="Helical" evidence="6">
    <location>
        <begin position="28"/>
        <end position="51"/>
    </location>
</feature>